<name>A0A844ZGS8_9SPHN</name>
<keyword evidence="2" id="KW-1185">Reference proteome</keyword>
<evidence type="ECO:0000313" key="2">
    <source>
        <dbReference type="Proteomes" id="UP000433104"/>
    </source>
</evidence>
<reference evidence="1 2" key="1">
    <citation type="submission" date="2019-12" db="EMBL/GenBank/DDBJ databases">
        <title>Genomic-based taxomic classification of the family Erythrobacteraceae.</title>
        <authorList>
            <person name="Xu L."/>
        </authorList>
    </citation>
    <scope>NUCLEOTIDE SEQUENCE [LARGE SCALE GENOMIC DNA]</scope>
    <source>
        <strain evidence="1 2">MCCC 1A09962</strain>
    </source>
</reference>
<dbReference type="AlphaFoldDB" id="A0A844ZGS8"/>
<dbReference type="Proteomes" id="UP000433104">
    <property type="component" value="Unassembled WGS sequence"/>
</dbReference>
<sequence>MQQVQSVADMGGYLVDTYRASPATASLSVTELRLLQRRDYRVDKQVAFAATMNVLLDMGLRIETADIESGFITAVAPTRQQRKLDFGGVLRVSNVQMISAFVEASGTGEALVRLAIADAETTNREGGRATETANTQAELYQQFFEQLGHEIMRRSALQVPENEPIPADTDAGTVEELQLENLE</sequence>
<dbReference type="RefSeq" id="WP_160683426.1">
    <property type="nucleotide sequence ID" value="NZ_WTYW01000003.1"/>
</dbReference>
<proteinExistence type="predicted"/>
<organism evidence="1 2">
    <name type="scientific">Parapontixanthobacter aurantiacus</name>
    <dbReference type="NCBI Taxonomy" id="1463599"/>
    <lineage>
        <taxon>Bacteria</taxon>
        <taxon>Pseudomonadati</taxon>
        <taxon>Pseudomonadota</taxon>
        <taxon>Alphaproteobacteria</taxon>
        <taxon>Sphingomonadales</taxon>
        <taxon>Erythrobacteraceae</taxon>
        <taxon>Parapontixanthobacter</taxon>
    </lineage>
</organism>
<protein>
    <submittedName>
        <fullName evidence="1">Uncharacterized protein</fullName>
    </submittedName>
</protein>
<accession>A0A844ZGS8</accession>
<dbReference type="EMBL" id="WTYW01000003">
    <property type="protein sequence ID" value="MXO86452.1"/>
    <property type="molecule type" value="Genomic_DNA"/>
</dbReference>
<comment type="caution">
    <text evidence="1">The sequence shown here is derived from an EMBL/GenBank/DDBJ whole genome shotgun (WGS) entry which is preliminary data.</text>
</comment>
<gene>
    <name evidence="1" type="ORF">GRI38_10490</name>
</gene>
<dbReference type="OrthoDB" id="7433349at2"/>
<evidence type="ECO:0000313" key="1">
    <source>
        <dbReference type="EMBL" id="MXO86452.1"/>
    </source>
</evidence>